<evidence type="ECO:0000313" key="2">
    <source>
        <dbReference type="EMBL" id="GJE00971.1"/>
    </source>
</evidence>
<feature type="signal peptide" evidence="1">
    <location>
        <begin position="1"/>
        <end position="28"/>
    </location>
</feature>
<evidence type="ECO:0000313" key="3">
    <source>
        <dbReference type="Proteomes" id="UP001055153"/>
    </source>
</evidence>
<dbReference type="Proteomes" id="UP001055153">
    <property type="component" value="Unassembled WGS sequence"/>
</dbReference>
<sequence length="136" mass="13733">MRARNFSGLAAFLLLVASCLGAVTGAQAQGTLIAPAPGGRVIIPAIPGSPLTDGSMVFHGNFCGPGQRGSRPVDALDVACMHHDACTPSGGIPSCACNARLQKEAAAVARSPRQPADLRDLAALVSQSATVMPCDP</sequence>
<reference evidence="2" key="1">
    <citation type="journal article" date="2021" name="Front. Microbiol.">
        <title>Comprehensive Comparative Genomics and Phenotyping of Methylobacterium Species.</title>
        <authorList>
            <person name="Alessa O."/>
            <person name="Ogura Y."/>
            <person name="Fujitani Y."/>
            <person name="Takami H."/>
            <person name="Hayashi T."/>
            <person name="Sahin N."/>
            <person name="Tani A."/>
        </authorList>
    </citation>
    <scope>NUCLEOTIDE SEQUENCE</scope>
    <source>
        <strain evidence="2">DSM 17168</strain>
    </source>
</reference>
<organism evidence="2 3">
    <name type="scientific">Methylobacterium isbiliense</name>
    <dbReference type="NCBI Taxonomy" id="315478"/>
    <lineage>
        <taxon>Bacteria</taxon>
        <taxon>Pseudomonadati</taxon>
        <taxon>Pseudomonadota</taxon>
        <taxon>Alphaproteobacteria</taxon>
        <taxon>Hyphomicrobiales</taxon>
        <taxon>Methylobacteriaceae</taxon>
        <taxon>Methylobacterium</taxon>
    </lineage>
</organism>
<name>A0ABQ4SCM1_9HYPH</name>
<dbReference type="RefSeq" id="WP_238235774.1">
    <property type="nucleotide sequence ID" value="NZ_BPQQ01000031.1"/>
</dbReference>
<reference evidence="2" key="2">
    <citation type="submission" date="2021-08" db="EMBL/GenBank/DDBJ databases">
        <authorList>
            <person name="Tani A."/>
            <person name="Ola A."/>
            <person name="Ogura Y."/>
            <person name="Katsura K."/>
            <person name="Hayashi T."/>
        </authorList>
    </citation>
    <scope>NUCLEOTIDE SEQUENCE</scope>
    <source>
        <strain evidence="2">DSM 17168</strain>
    </source>
</reference>
<feature type="chain" id="PRO_5045630349" evidence="1">
    <location>
        <begin position="29"/>
        <end position="136"/>
    </location>
</feature>
<dbReference type="InterPro" id="IPR036444">
    <property type="entry name" value="PLipase_A2_dom_sf"/>
</dbReference>
<dbReference type="EMBL" id="BPQQ01000031">
    <property type="protein sequence ID" value="GJE00971.1"/>
    <property type="molecule type" value="Genomic_DNA"/>
</dbReference>
<dbReference type="Gene3D" id="1.20.90.10">
    <property type="entry name" value="Phospholipase A2 domain"/>
    <property type="match status" value="1"/>
</dbReference>
<gene>
    <name evidence="2" type="ORF">GMJLKIPL_2899</name>
</gene>
<dbReference type="PROSITE" id="PS51257">
    <property type="entry name" value="PROKAR_LIPOPROTEIN"/>
    <property type="match status" value="1"/>
</dbReference>
<dbReference type="SUPFAM" id="SSF48619">
    <property type="entry name" value="Phospholipase A2, PLA2"/>
    <property type="match status" value="1"/>
</dbReference>
<accession>A0ABQ4SCM1</accession>
<protein>
    <submittedName>
        <fullName evidence="2">Uncharacterized protein</fullName>
    </submittedName>
</protein>
<keyword evidence="3" id="KW-1185">Reference proteome</keyword>
<proteinExistence type="predicted"/>
<comment type="caution">
    <text evidence="2">The sequence shown here is derived from an EMBL/GenBank/DDBJ whole genome shotgun (WGS) entry which is preliminary data.</text>
</comment>
<evidence type="ECO:0000256" key="1">
    <source>
        <dbReference type="SAM" id="SignalP"/>
    </source>
</evidence>
<keyword evidence="1" id="KW-0732">Signal</keyword>